<feature type="domain" description="HTH luxR-type" evidence="3">
    <location>
        <begin position="133"/>
        <end position="198"/>
    </location>
</feature>
<dbReference type="CDD" id="cd06170">
    <property type="entry name" value="LuxR_C_like"/>
    <property type="match status" value="1"/>
</dbReference>
<evidence type="ECO:0000259" key="4">
    <source>
        <dbReference type="PROSITE" id="PS50110"/>
    </source>
</evidence>
<dbReference type="EMBL" id="JBIAZU010000001">
    <property type="protein sequence ID" value="MFF5289331.1"/>
    <property type="molecule type" value="Genomic_DNA"/>
</dbReference>
<dbReference type="InterPro" id="IPR016032">
    <property type="entry name" value="Sig_transdc_resp-reg_C-effctor"/>
</dbReference>
<dbReference type="SUPFAM" id="SSF52172">
    <property type="entry name" value="CheY-like"/>
    <property type="match status" value="1"/>
</dbReference>
<evidence type="ECO:0000313" key="5">
    <source>
        <dbReference type="EMBL" id="MFF5289331.1"/>
    </source>
</evidence>
<dbReference type="InterPro" id="IPR011006">
    <property type="entry name" value="CheY-like_superfamily"/>
</dbReference>
<reference evidence="5 6" key="1">
    <citation type="submission" date="2024-10" db="EMBL/GenBank/DDBJ databases">
        <title>The Natural Products Discovery Center: Release of the First 8490 Sequenced Strains for Exploring Actinobacteria Biosynthetic Diversity.</title>
        <authorList>
            <person name="Kalkreuter E."/>
            <person name="Kautsar S.A."/>
            <person name="Yang D."/>
            <person name="Bader C.D."/>
            <person name="Teijaro C.N."/>
            <person name="Fluegel L."/>
            <person name="Davis C.M."/>
            <person name="Simpson J.R."/>
            <person name="Lauterbach L."/>
            <person name="Steele A.D."/>
            <person name="Gui C."/>
            <person name="Meng S."/>
            <person name="Li G."/>
            <person name="Viehrig K."/>
            <person name="Ye F."/>
            <person name="Su P."/>
            <person name="Kiefer A.F."/>
            <person name="Nichols A."/>
            <person name="Cepeda A.J."/>
            <person name="Yan W."/>
            <person name="Fan B."/>
            <person name="Jiang Y."/>
            <person name="Adhikari A."/>
            <person name="Zheng C.-J."/>
            <person name="Schuster L."/>
            <person name="Cowan T.M."/>
            <person name="Smanski M.J."/>
            <person name="Chevrette M.G."/>
            <person name="De Carvalho L.P.S."/>
            <person name="Shen B."/>
        </authorList>
    </citation>
    <scope>NUCLEOTIDE SEQUENCE [LARGE SCALE GENOMIC DNA]</scope>
    <source>
        <strain evidence="5 6">NPDC000087</strain>
    </source>
</reference>
<dbReference type="InterPro" id="IPR000792">
    <property type="entry name" value="Tscrpt_reg_LuxR_C"/>
</dbReference>
<dbReference type="PANTHER" id="PTHR43214">
    <property type="entry name" value="TWO-COMPONENT RESPONSE REGULATOR"/>
    <property type="match status" value="1"/>
</dbReference>
<gene>
    <name evidence="5" type="ORF">ACFY35_07830</name>
</gene>
<dbReference type="PANTHER" id="PTHR43214:SF42">
    <property type="entry name" value="TRANSCRIPTIONAL REGULATORY PROTEIN DESR"/>
    <property type="match status" value="1"/>
</dbReference>
<feature type="domain" description="Response regulatory" evidence="4">
    <location>
        <begin position="2"/>
        <end position="118"/>
    </location>
</feature>
<dbReference type="InterPro" id="IPR039420">
    <property type="entry name" value="WalR-like"/>
</dbReference>
<evidence type="ECO:0000259" key="3">
    <source>
        <dbReference type="PROSITE" id="PS50043"/>
    </source>
</evidence>
<sequence>MRVLIAEDTGILRETLSALLQLQDDLDVVAEVSSGDRIVPAALEHHPDVAVVDIDLPRVDGITATAELSHRVPGCAVLILTGLARPSNLRAALDAGARGFLLKDTPAADLIAAIRRVAAGEPVIDPTSAAAALQQRPTPLTPRETAVLQRYAAGAEPREIAAELFLSYGTVRNYLASAMAKLAARNRVDAIRIATEAGWL</sequence>
<protein>
    <submittedName>
        <fullName evidence="5">DNA-binding response regulator</fullName>
    </submittedName>
</protein>
<keyword evidence="2" id="KW-0597">Phosphoprotein</keyword>
<keyword evidence="6" id="KW-1185">Reference proteome</keyword>
<evidence type="ECO:0000256" key="2">
    <source>
        <dbReference type="PROSITE-ProRule" id="PRU00169"/>
    </source>
</evidence>
<name>A0ABW6W7P0_9ACTN</name>
<dbReference type="InterPro" id="IPR001789">
    <property type="entry name" value="Sig_transdc_resp-reg_receiver"/>
</dbReference>
<dbReference type="Pfam" id="PF00196">
    <property type="entry name" value="GerE"/>
    <property type="match status" value="1"/>
</dbReference>
<evidence type="ECO:0000256" key="1">
    <source>
        <dbReference type="ARBA" id="ARBA00023125"/>
    </source>
</evidence>
<evidence type="ECO:0000313" key="6">
    <source>
        <dbReference type="Proteomes" id="UP001602245"/>
    </source>
</evidence>
<comment type="caution">
    <text evidence="5">The sequence shown here is derived from an EMBL/GenBank/DDBJ whole genome shotgun (WGS) entry which is preliminary data.</text>
</comment>
<dbReference type="SMART" id="SM00448">
    <property type="entry name" value="REC"/>
    <property type="match status" value="1"/>
</dbReference>
<feature type="modified residue" description="4-aspartylphosphate" evidence="2">
    <location>
        <position position="53"/>
    </location>
</feature>
<dbReference type="RefSeq" id="WP_342663639.1">
    <property type="nucleotide sequence ID" value="NZ_JBIAZU010000001.1"/>
</dbReference>
<dbReference type="SUPFAM" id="SSF46894">
    <property type="entry name" value="C-terminal effector domain of the bipartite response regulators"/>
    <property type="match status" value="1"/>
</dbReference>
<dbReference type="PROSITE" id="PS50043">
    <property type="entry name" value="HTH_LUXR_2"/>
    <property type="match status" value="1"/>
</dbReference>
<dbReference type="Proteomes" id="UP001602245">
    <property type="component" value="Unassembled WGS sequence"/>
</dbReference>
<dbReference type="PRINTS" id="PR00038">
    <property type="entry name" value="HTHLUXR"/>
</dbReference>
<dbReference type="Gene3D" id="3.40.50.2300">
    <property type="match status" value="1"/>
</dbReference>
<dbReference type="PROSITE" id="PS50110">
    <property type="entry name" value="RESPONSE_REGULATORY"/>
    <property type="match status" value="1"/>
</dbReference>
<keyword evidence="1 5" id="KW-0238">DNA-binding</keyword>
<dbReference type="Pfam" id="PF00072">
    <property type="entry name" value="Response_reg"/>
    <property type="match status" value="1"/>
</dbReference>
<dbReference type="SMART" id="SM00421">
    <property type="entry name" value="HTH_LUXR"/>
    <property type="match status" value="1"/>
</dbReference>
<proteinExistence type="predicted"/>
<organism evidence="5 6">
    <name type="scientific">Paractinoplanes globisporus</name>
    <dbReference type="NCBI Taxonomy" id="113565"/>
    <lineage>
        <taxon>Bacteria</taxon>
        <taxon>Bacillati</taxon>
        <taxon>Actinomycetota</taxon>
        <taxon>Actinomycetes</taxon>
        <taxon>Micromonosporales</taxon>
        <taxon>Micromonosporaceae</taxon>
        <taxon>Paractinoplanes</taxon>
    </lineage>
</organism>
<accession>A0ABW6W7P0</accession>
<dbReference type="GO" id="GO:0003677">
    <property type="term" value="F:DNA binding"/>
    <property type="evidence" value="ECO:0007669"/>
    <property type="project" value="UniProtKB-KW"/>
</dbReference>